<dbReference type="CDD" id="cd09602">
    <property type="entry name" value="M1_APN"/>
    <property type="match status" value="1"/>
</dbReference>
<evidence type="ECO:0000256" key="3">
    <source>
        <dbReference type="ARBA" id="ARBA00022438"/>
    </source>
</evidence>
<evidence type="ECO:0000256" key="7">
    <source>
        <dbReference type="ARBA" id="ARBA00022833"/>
    </source>
</evidence>
<keyword evidence="3" id="KW-0031">Aminopeptidase</keyword>
<organism evidence="17">
    <name type="scientific">freshwater metagenome</name>
    <dbReference type="NCBI Taxonomy" id="449393"/>
    <lineage>
        <taxon>unclassified sequences</taxon>
        <taxon>metagenomes</taxon>
        <taxon>ecological metagenomes</taxon>
    </lineage>
</organism>
<dbReference type="PANTHER" id="PTHR11533">
    <property type="entry name" value="PROTEASE M1 ZINC METALLOPROTEASE"/>
    <property type="match status" value="1"/>
</dbReference>
<comment type="similarity">
    <text evidence="2">Belongs to the peptidase M1 family.</text>
</comment>
<dbReference type="EMBL" id="CAFBOE010000056">
    <property type="protein sequence ID" value="CAB4975803.1"/>
    <property type="molecule type" value="Genomic_DNA"/>
</dbReference>
<feature type="domain" description="ERAP1-like C-terminal" evidence="10">
    <location>
        <begin position="527"/>
        <end position="835"/>
    </location>
</feature>
<evidence type="ECO:0000313" key="16">
    <source>
        <dbReference type="EMBL" id="CAB4800530.1"/>
    </source>
</evidence>
<evidence type="ECO:0000256" key="5">
    <source>
        <dbReference type="ARBA" id="ARBA00022723"/>
    </source>
</evidence>
<dbReference type="GO" id="GO:0008270">
    <property type="term" value="F:zinc ion binding"/>
    <property type="evidence" value="ECO:0007669"/>
    <property type="project" value="InterPro"/>
</dbReference>
<dbReference type="AlphaFoldDB" id="A0A6J7C023"/>
<evidence type="ECO:0000259" key="9">
    <source>
        <dbReference type="Pfam" id="PF01433"/>
    </source>
</evidence>
<feature type="domain" description="Aminopeptidase N-like N-terminal" evidence="11">
    <location>
        <begin position="21"/>
        <end position="188"/>
    </location>
</feature>
<evidence type="ECO:0000256" key="4">
    <source>
        <dbReference type="ARBA" id="ARBA00022670"/>
    </source>
</evidence>
<dbReference type="InterPro" id="IPR012778">
    <property type="entry name" value="Pept_M1_aminopeptidase"/>
</dbReference>
<dbReference type="GO" id="GO:0070006">
    <property type="term" value="F:metalloaminopeptidase activity"/>
    <property type="evidence" value="ECO:0007669"/>
    <property type="project" value="TreeGrafter"/>
</dbReference>
<dbReference type="Pfam" id="PF11838">
    <property type="entry name" value="ERAP1_C"/>
    <property type="match status" value="1"/>
</dbReference>
<evidence type="ECO:0000256" key="8">
    <source>
        <dbReference type="ARBA" id="ARBA00023049"/>
    </source>
</evidence>
<dbReference type="GO" id="GO:0043171">
    <property type="term" value="P:peptide catabolic process"/>
    <property type="evidence" value="ECO:0007669"/>
    <property type="project" value="TreeGrafter"/>
</dbReference>
<dbReference type="InterPro" id="IPR014782">
    <property type="entry name" value="Peptidase_M1_dom"/>
</dbReference>
<keyword evidence="7" id="KW-0862">Zinc</keyword>
<dbReference type="EMBL" id="CAFBMI010000035">
    <property type="protein sequence ID" value="CAB4898566.1"/>
    <property type="molecule type" value="Genomic_DNA"/>
</dbReference>
<protein>
    <submittedName>
        <fullName evidence="17">Unannotated protein</fullName>
    </submittedName>
</protein>
<dbReference type="GO" id="GO:0005615">
    <property type="term" value="C:extracellular space"/>
    <property type="evidence" value="ECO:0007669"/>
    <property type="project" value="TreeGrafter"/>
</dbReference>
<evidence type="ECO:0000259" key="10">
    <source>
        <dbReference type="Pfam" id="PF11838"/>
    </source>
</evidence>
<dbReference type="InterPro" id="IPR050344">
    <property type="entry name" value="Peptidase_M1_aminopeptidases"/>
</dbReference>
<evidence type="ECO:0000313" key="13">
    <source>
        <dbReference type="EMBL" id="CAB4669213.1"/>
    </source>
</evidence>
<evidence type="ECO:0000256" key="2">
    <source>
        <dbReference type="ARBA" id="ARBA00010136"/>
    </source>
</evidence>
<dbReference type="PANTHER" id="PTHR11533:SF174">
    <property type="entry name" value="PUROMYCIN-SENSITIVE AMINOPEPTIDASE-RELATED"/>
    <property type="match status" value="1"/>
</dbReference>
<dbReference type="SUPFAM" id="SSF55486">
    <property type="entry name" value="Metalloproteases ('zincins'), catalytic domain"/>
    <property type="match status" value="1"/>
</dbReference>
<accession>A0A6J7C023</accession>
<dbReference type="EMBL" id="CAFAAR010000028">
    <property type="protein sequence ID" value="CAB4800530.1"/>
    <property type="molecule type" value="Genomic_DNA"/>
</dbReference>
<keyword evidence="8" id="KW-0482">Metalloprotease</keyword>
<dbReference type="EMBL" id="CAEZZZ010000032">
    <property type="protein sequence ID" value="CAB4779337.1"/>
    <property type="molecule type" value="Genomic_DNA"/>
</dbReference>
<dbReference type="EMBL" id="CAEZUA010000024">
    <property type="protein sequence ID" value="CAB4586617.1"/>
    <property type="molecule type" value="Genomic_DNA"/>
</dbReference>
<evidence type="ECO:0000313" key="15">
    <source>
        <dbReference type="EMBL" id="CAB4779337.1"/>
    </source>
</evidence>
<evidence type="ECO:0000313" key="20">
    <source>
        <dbReference type="EMBL" id="CAB5071748.1"/>
    </source>
</evidence>
<sequence>MPGVNLTRSEANERSRQIKVKSYVIDLDLTSGTETFTSSTKIVFEAITPGVSTFIDVVGKKIVKATLNGMPLDTGNYDGESIFLPSIGAQNELHIIVDAIYSKSGEGLHRFVDPADNEVYLYSQHEVADARKTFACFDQPDLKATFAISAKAPAHWQVISNNPIASVKETGSTKEWVFTTTPLLPTYLTALVAGPYHRVDDTYVGEKSVPLALYCRKSLAPSLDAEEIFKITKQGFAFYEKEFGLAYPFDKYDQLAVAEFNAGAMENAGCVTFAEDYFVFRSKVTDKNYNWRANVILHEMAHMWFGDLVTMSWWDDLWLNESFAEWASYFTLAQATRFTNSWTVFNAERKNWAYRQDQLSSTHPIVVDMHDLEAVKNNFDGITYAKGASVLQQLVSHVGKEAFIQGLRQYFAKHAWGNTTLNDLLVELEATSGRDLKPWVSTWLQTAGVNTLRAHIETSGDSYASISVLQEVPRMPEGSKELRPHRMAVGLYDLKEGALVRRKSIEADIAGAKTAIAQLAGEKIADLVLLNDHDLSYGKIRFDERSITTLQNHLGDIQDPLSRALCWSATWDMLRDGELSASDYVPMVIKALTGESDVAIVSMTLIQLETAVELFASESNRIRLRRVVADGVEGLFNTSAPGSDLQLQYARAFASRAVTTEQTDRVRGALNGEVKGLTIDADLRWHFLNTLVERGLATVADIDAELVIDNTANGQRYASFARAALPDATVKSKSFDSVIKDDLSNHIQLSTIQGIQRPTQRDLLAPFVSRYFDIVREVWDSQSHEIAKNVAAGLYPTYITTQHTLELTQNWLTGVGADAPSGLRRVMAENRDAMARALNAQACDAR</sequence>
<dbReference type="PRINTS" id="PR00756">
    <property type="entry name" value="ALADIPTASE"/>
</dbReference>
<dbReference type="Pfam" id="PF17900">
    <property type="entry name" value="Peptidase_M1_N"/>
    <property type="match status" value="1"/>
</dbReference>
<dbReference type="Gene3D" id="2.60.40.1730">
    <property type="entry name" value="tricorn interacting facor f3 domain"/>
    <property type="match status" value="1"/>
</dbReference>
<dbReference type="InterPro" id="IPR027268">
    <property type="entry name" value="Peptidase_M4/M1_CTD_sf"/>
</dbReference>
<dbReference type="FunFam" id="1.10.390.10:FF:000004">
    <property type="entry name" value="Aminopeptidase N"/>
    <property type="match status" value="1"/>
</dbReference>
<dbReference type="GO" id="GO:0016020">
    <property type="term" value="C:membrane"/>
    <property type="evidence" value="ECO:0007669"/>
    <property type="project" value="TreeGrafter"/>
</dbReference>
<dbReference type="Pfam" id="PF01433">
    <property type="entry name" value="Peptidase_M1"/>
    <property type="match status" value="1"/>
</dbReference>
<evidence type="ECO:0000313" key="12">
    <source>
        <dbReference type="EMBL" id="CAB4586617.1"/>
    </source>
</evidence>
<dbReference type="SUPFAM" id="SSF63737">
    <property type="entry name" value="Leukotriene A4 hydrolase N-terminal domain"/>
    <property type="match status" value="1"/>
</dbReference>
<dbReference type="EMBL" id="CAFBJH010000026">
    <property type="protein sequence ID" value="CAB4849579.1"/>
    <property type="molecule type" value="Genomic_DNA"/>
</dbReference>
<dbReference type="InterPro" id="IPR045357">
    <property type="entry name" value="Aminopeptidase_N-like_N"/>
</dbReference>
<evidence type="ECO:0000259" key="11">
    <source>
        <dbReference type="Pfam" id="PF17900"/>
    </source>
</evidence>
<keyword evidence="6" id="KW-0378">Hydrolase</keyword>
<evidence type="ECO:0000256" key="6">
    <source>
        <dbReference type="ARBA" id="ARBA00022801"/>
    </source>
</evidence>
<dbReference type="Gene3D" id="1.10.390.10">
    <property type="entry name" value="Neutral Protease Domain 2"/>
    <property type="match status" value="1"/>
</dbReference>
<dbReference type="GO" id="GO:0042277">
    <property type="term" value="F:peptide binding"/>
    <property type="evidence" value="ECO:0007669"/>
    <property type="project" value="TreeGrafter"/>
</dbReference>
<keyword evidence="4" id="KW-0645">Protease</keyword>
<dbReference type="GO" id="GO:0006508">
    <property type="term" value="P:proteolysis"/>
    <property type="evidence" value="ECO:0007669"/>
    <property type="project" value="UniProtKB-KW"/>
</dbReference>
<evidence type="ECO:0000313" key="19">
    <source>
        <dbReference type="EMBL" id="CAB4975803.1"/>
    </source>
</evidence>
<name>A0A6J7C023_9ZZZZ</name>
<dbReference type="EMBL" id="CAEZWS010000051">
    <property type="protein sequence ID" value="CAB4669213.1"/>
    <property type="molecule type" value="Genomic_DNA"/>
</dbReference>
<reference evidence="17" key="1">
    <citation type="submission" date="2020-05" db="EMBL/GenBank/DDBJ databases">
        <authorList>
            <person name="Chiriac C."/>
            <person name="Salcher M."/>
            <person name="Ghai R."/>
            <person name="Kavagutti S V."/>
        </authorList>
    </citation>
    <scope>NUCLEOTIDE SEQUENCE</scope>
</reference>
<dbReference type="InterPro" id="IPR024571">
    <property type="entry name" value="ERAP1-like_C_dom"/>
</dbReference>
<dbReference type="InterPro" id="IPR001930">
    <property type="entry name" value="Peptidase_M1"/>
</dbReference>
<dbReference type="EMBL" id="CAEZXT010000019">
    <property type="protein sequence ID" value="CAB4694309.1"/>
    <property type="molecule type" value="Genomic_DNA"/>
</dbReference>
<comment type="cofactor">
    <cofactor evidence="1">
        <name>Zn(2+)</name>
        <dbReference type="ChEBI" id="CHEBI:29105"/>
    </cofactor>
</comment>
<gene>
    <name evidence="12" type="ORF">UFOPK1773_00539</name>
    <name evidence="13" type="ORF">UFOPK2288_00940</name>
    <name evidence="14" type="ORF">UFOPK2589_00460</name>
    <name evidence="15" type="ORF">UFOPK2931_00665</name>
    <name evidence="16" type="ORF">UFOPK3056_00470</name>
    <name evidence="17" type="ORF">UFOPK3287_00570</name>
    <name evidence="18" type="ORF">UFOPK3558_00559</name>
    <name evidence="19" type="ORF">UFOPK3916_00725</name>
    <name evidence="20" type="ORF">UFOPK4372_00490</name>
</gene>
<evidence type="ECO:0000313" key="17">
    <source>
        <dbReference type="EMBL" id="CAB4849579.1"/>
    </source>
</evidence>
<evidence type="ECO:0000313" key="14">
    <source>
        <dbReference type="EMBL" id="CAB4694309.1"/>
    </source>
</evidence>
<keyword evidence="5" id="KW-0479">Metal-binding</keyword>
<dbReference type="EMBL" id="CAFBQZ010000025">
    <property type="protein sequence ID" value="CAB5071748.1"/>
    <property type="molecule type" value="Genomic_DNA"/>
</dbReference>
<dbReference type="GO" id="GO:0005737">
    <property type="term" value="C:cytoplasm"/>
    <property type="evidence" value="ECO:0007669"/>
    <property type="project" value="TreeGrafter"/>
</dbReference>
<evidence type="ECO:0000313" key="18">
    <source>
        <dbReference type="EMBL" id="CAB4898566.1"/>
    </source>
</evidence>
<evidence type="ECO:0000256" key="1">
    <source>
        <dbReference type="ARBA" id="ARBA00001947"/>
    </source>
</evidence>
<dbReference type="NCBIfam" id="TIGR02412">
    <property type="entry name" value="pepN_strep_liv"/>
    <property type="match status" value="1"/>
</dbReference>
<dbReference type="InterPro" id="IPR042097">
    <property type="entry name" value="Aminopeptidase_N-like_N_sf"/>
</dbReference>
<feature type="domain" description="Peptidase M1 membrane alanine aminopeptidase" evidence="9">
    <location>
        <begin position="230"/>
        <end position="443"/>
    </location>
</feature>
<dbReference type="FunFam" id="2.60.40.1730:FF:000010">
    <property type="entry name" value="Putative aminopeptidase N"/>
    <property type="match status" value="1"/>
</dbReference>
<proteinExistence type="inferred from homology"/>